<sequence>MAESLRREILHQFKKLHRTRLNTFKGDEHALKVVRDKINGEYRKYGNVTNEAAILELNKFAQEVEHELRTNIIQAVKKKPGVFALRITPDVLLDNATCDNSSTQCNNQDNSVNQTLMCGKNTKK</sequence>
<dbReference type="EMBL" id="JAIFRP010000021">
    <property type="protein sequence ID" value="KAK2586010.1"/>
    <property type="molecule type" value="Genomic_DNA"/>
</dbReference>
<gene>
    <name evidence="5" type="ORF">KPH14_010578</name>
</gene>
<dbReference type="InterPro" id="IPR045298">
    <property type="entry name" value="Complex1_LYR_LYRM7"/>
</dbReference>
<dbReference type="Proteomes" id="UP001258017">
    <property type="component" value="Unassembled WGS sequence"/>
</dbReference>
<dbReference type="AlphaFoldDB" id="A0AAD9VU09"/>
<evidence type="ECO:0000256" key="3">
    <source>
        <dbReference type="ARBA" id="ARBA00023128"/>
    </source>
</evidence>
<organism evidence="5 6">
    <name type="scientific">Odynerus spinipes</name>
    <dbReference type="NCBI Taxonomy" id="1348599"/>
    <lineage>
        <taxon>Eukaryota</taxon>
        <taxon>Metazoa</taxon>
        <taxon>Ecdysozoa</taxon>
        <taxon>Arthropoda</taxon>
        <taxon>Hexapoda</taxon>
        <taxon>Insecta</taxon>
        <taxon>Pterygota</taxon>
        <taxon>Neoptera</taxon>
        <taxon>Endopterygota</taxon>
        <taxon>Hymenoptera</taxon>
        <taxon>Apocrita</taxon>
        <taxon>Aculeata</taxon>
        <taxon>Vespoidea</taxon>
        <taxon>Vespidae</taxon>
        <taxon>Eumeninae</taxon>
        <taxon>Odynerus</taxon>
    </lineage>
</organism>
<evidence type="ECO:0000313" key="6">
    <source>
        <dbReference type="Proteomes" id="UP001258017"/>
    </source>
</evidence>
<proteinExistence type="inferred from homology"/>
<comment type="caution">
    <text evidence="5">The sequence shown here is derived from an EMBL/GenBank/DDBJ whole genome shotgun (WGS) entry which is preliminary data.</text>
</comment>
<accession>A0AAD9VU09</accession>
<reference evidence="5" key="2">
    <citation type="journal article" date="2023" name="Commun. Biol.">
        <title>Intrasexual cuticular hydrocarbon dimorphism in a wasp sheds light on hydrocarbon biosynthesis genes in Hymenoptera.</title>
        <authorList>
            <person name="Moris V.C."/>
            <person name="Podsiadlowski L."/>
            <person name="Martin S."/>
            <person name="Oeyen J.P."/>
            <person name="Donath A."/>
            <person name="Petersen M."/>
            <person name="Wilbrandt J."/>
            <person name="Misof B."/>
            <person name="Liedtke D."/>
            <person name="Thamm M."/>
            <person name="Scheiner R."/>
            <person name="Schmitt T."/>
            <person name="Niehuis O."/>
        </authorList>
    </citation>
    <scope>NUCLEOTIDE SEQUENCE</scope>
    <source>
        <strain evidence="5">GBR_01_08_01A</strain>
    </source>
</reference>
<dbReference type="GO" id="GO:0005759">
    <property type="term" value="C:mitochondrial matrix"/>
    <property type="evidence" value="ECO:0007669"/>
    <property type="project" value="UniProtKB-SubCell"/>
</dbReference>
<dbReference type="GO" id="GO:0034551">
    <property type="term" value="P:mitochondrial respiratory chain complex III assembly"/>
    <property type="evidence" value="ECO:0007669"/>
    <property type="project" value="InterPro"/>
</dbReference>
<name>A0AAD9VU09_9HYME</name>
<evidence type="ECO:0008006" key="7">
    <source>
        <dbReference type="Google" id="ProtNLM"/>
    </source>
</evidence>
<evidence type="ECO:0000256" key="4">
    <source>
        <dbReference type="ARBA" id="ARBA00023186"/>
    </source>
</evidence>
<comment type="similarity">
    <text evidence="2">Belongs to the complex I LYR family.</text>
</comment>
<comment type="subcellular location">
    <subcellularLocation>
        <location evidence="1">Mitochondrion matrix</location>
    </subcellularLocation>
</comment>
<evidence type="ECO:0000256" key="2">
    <source>
        <dbReference type="ARBA" id="ARBA00009508"/>
    </source>
</evidence>
<evidence type="ECO:0000256" key="1">
    <source>
        <dbReference type="ARBA" id="ARBA00004305"/>
    </source>
</evidence>
<dbReference type="InterPro" id="IPR050435">
    <property type="entry name" value="MZM1/LYRM7"/>
</dbReference>
<keyword evidence="3" id="KW-0496">Mitochondrion</keyword>
<dbReference type="GO" id="GO:0044183">
    <property type="term" value="F:protein folding chaperone"/>
    <property type="evidence" value="ECO:0007669"/>
    <property type="project" value="TreeGrafter"/>
</dbReference>
<reference evidence="5" key="1">
    <citation type="submission" date="2021-08" db="EMBL/GenBank/DDBJ databases">
        <authorList>
            <person name="Misof B."/>
            <person name="Oliver O."/>
            <person name="Podsiadlowski L."/>
            <person name="Donath A."/>
            <person name="Peters R."/>
            <person name="Mayer C."/>
            <person name="Rust J."/>
            <person name="Gunkel S."/>
            <person name="Lesny P."/>
            <person name="Martin S."/>
            <person name="Oeyen J.P."/>
            <person name="Petersen M."/>
            <person name="Panagiotis P."/>
            <person name="Wilbrandt J."/>
            <person name="Tanja T."/>
        </authorList>
    </citation>
    <scope>NUCLEOTIDE SEQUENCE</scope>
    <source>
        <strain evidence="5">GBR_01_08_01A</strain>
        <tissue evidence="5">Thorax + abdomen</tissue>
    </source>
</reference>
<protein>
    <recommendedName>
        <fullName evidence="7">Complex III assembly factor LYRM7</fullName>
    </recommendedName>
</protein>
<dbReference type="PANTHER" id="PTHR46749:SF1">
    <property type="entry name" value="COMPLEX III ASSEMBLY FACTOR LYRM7"/>
    <property type="match status" value="1"/>
</dbReference>
<dbReference type="CDD" id="cd20267">
    <property type="entry name" value="Complex1_LYR_LYRM7"/>
    <property type="match status" value="1"/>
</dbReference>
<keyword evidence="6" id="KW-1185">Reference proteome</keyword>
<dbReference type="PANTHER" id="PTHR46749">
    <property type="entry name" value="COMPLEX III ASSEMBLY FACTOR LYRM7"/>
    <property type="match status" value="1"/>
</dbReference>
<evidence type="ECO:0000313" key="5">
    <source>
        <dbReference type="EMBL" id="KAK2586010.1"/>
    </source>
</evidence>
<keyword evidence="4" id="KW-0143">Chaperone</keyword>